<dbReference type="InterPro" id="IPR000594">
    <property type="entry name" value="ThiF_NAD_FAD-bd"/>
</dbReference>
<evidence type="ECO:0000256" key="3">
    <source>
        <dbReference type="ARBA" id="ARBA00022840"/>
    </source>
</evidence>
<dbReference type="Gene3D" id="3.40.250.10">
    <property type="entry name" value="Rhodanese-like domain"/>
    <property type="match status" value="1"/>
</dbReference>
<evidence type="ECO:0000259" key="4">
    <source>
        <dbReference type="PROSITE" id="PS50206"/>
    </source>
</evidence>
<name>A0A853D8R3_9MICO</name>
<dbReference type="Pfam" id="PF00899">
    <property type="entry name" value="ThiF"/>
    <property type="match status" value="1"/>
</dbReference>
<proteinExistence type="predicted"/>
<evidence type="ECO:0000313" key="6">
    <source>
        <dbReference type="Proteomes" id="UP000571817"/>
    </source>
</evidence>
<dbReference type="GO" id="GO:0008146">
    <property type="term" value="F:sulfotransferase activity"/>
    <property type="evidence" value="ECO:0007669"/>
    <property type="project" value="TreeGrafter"/>
</dbReference>
<dbReference type="PROSITE" id="PS50206">
    <property type="entry name" value="RHODANESE_3"/>
    <property type="match status" value="1"/>
</dbReference>
<dbReference type="AlphaFoldDB" id="A0A853D8R3"/>
<dbReference type="InterPro" id="IPR001763">
    <property type="entry name" value="Rhodanese-like_dom"/>
</dbReference>
<dbReference type="EMBL" id="JACCFW010000001">
    <property type="protein sequence ID" value="NYJ73846.1"/>
    <property type="molecule type" value="Genomic_DNA"/>
</dbReference>
<reference evidence="5 6" key="1">
    <citation type="submission" date="2020-07" db="EMBL/GenBank/DDBJ databases">
        <title>Sequencing the genomes of 1000 actinobacteria strains.</title>
        <authorList>
            <person name="Klenk H.-P."/>
        </authorList>
    </citation>
    <scope>NUCLEOTIDE SEQUENCE [LARGE SCALE GENOMIC DNA]</scope>
    <source>
        <strain evidence="5 6">DSM 29531</strain>
    </source>
</reference>
<keyword evidence="3" id="KW-0067">ATP-binding</keyword>
<dbReference type="NCBIfam" id="NF004281">
    <property type="entry name" value="PRK05690.1"/>
    <property type="match status" value="1"/>
</dbReference>
<sequence length="379" mass="39837">MTRRPLTTPGPPLEQGQVQRYSRHLLLEEMGDTGQRRLATARVLVVGAGGLAAPVVSYLAAAGVGRLTVVDDDVVELSNLQRQVLFTPGDVGALKAQVARTVVARANPDVEFEAVAQRFEPGNAMDLAADHDLVVDATDNFETRYLLNDTCVLLGLPLVWASVERFAGRAAVWSVGEGPCYRCVFPHQPPAGAIPSCAEAGVLGAVPGVMGAIQAAEVVKLILGVGEPLIGRLLVHDALAQSWDTLPVAADPGCPVCGEAPTITSLPRPVTESPVPEVSPAALRELLASDGARVIDVRTPAERDIVSLPFAEHLDAVDVGVRRVGQPDGRTLVLHCKSGARSAAAVRALLNEGYDGPVASLRGGILAWVDEVDPALPRY</sequence>
<dbReference type="CDD" id="cd00757">
    <property type="entry name" value="ThiF_MoeB_HesA_family"/>
    <property type="match status" value="1"/>
</dbReference>
<dbReference type="PANTHER" id="PTHR10953:SF102">
    <property type="entry name" value="ADENYLYLTRANSFERASE AND SULFURTRANSFERASE MOCS3"/>
    <property type="match status" value="1"/>
</dbReference>
<keyword evidence="5" id="KW-0548">Nucleotidyltransferase</keyword>
<feature type="domain" description="Rhodanese" evidence="4">
    <location>
        <begin position="288"/>
        <end position="377"/>
    </location>
</feature>
<dbReference type="GO" id="GO:0008641">
    <property type="term" value="F:ubiquitin-like modifier activating enzyme activity"/>
    <property type="evidence" value="ECO:0007669"/>
    <property type="project" value="InterPro"/>
</dbReference>
<dbReference type="GO" id="GO:0005524">
    <property type="term" value="F:ATP binding"/>
    <property type="evidence" value="ECO:0007669"/>
    <property type="project" value="UniProtKB-KW"/>
</dbReference>
<evidence type="ECO:0000256" key="1">
    <source>
        <dbReference type="ARBA" id="ARBA00022679"/>
    </source>
</evidence>
<dbReference type="GO" id="GO:0016779">
    <property type="term" value="F:nucleotidyltransferase activity"/>
    <property type="evidence" value="ECO:0007669"/>
    <property type="project" value="UniProtKB-KW"/>
</dbReference>
<dbReference type="GO" id="GO:0005829">
    <property type="term" value="C:cytosol"/>
    <property type="evidence" value="ECO:0007669"/>
    <property type="project" value="TreeGrafter"/>
</dbReference>
<dbReference type="SUPFAM" id="SSF69572">
    <property type="entry name" value="Activating enzymes of the ubiquitin-like proteins"/>
    <property type="match status" value="1"/>
</dbReference>
<dbReference type="InterPro" id="IPR035985">
    <property type="entry name" value="Ubiquitin-activating_enz"/>
</dbReference>
<gene>
    <name evidence="5" type="ORF">HNR15_000809</name>
</gene>
<dbReference type="FunFam" id="3.40.50.720:FF:000033">
    <property type="entry name" value="Adenylyltransferase and sulfurtransferase MOCS3"/>
    <property type="match status" value="1"/>
</dbReference>
<dbReference type="InterPro" id="IPR045886">
    <property type="entry name" value="ThiF/MoeB/HesA"/>
</dbReference>
<dbReference type="GO" id="GO:0004792">
    <property type="term" value="F:thiosulfate-cyanide sulfurtransferase activity"/>
    <property type="evidence" value="ECO:0007669"/>
    <property type="project" value="TreeGrafter"/>
</dbReference>
<evidence type="ECO:0000313" key="5">
    <source>
        <dbReference type="EMBL" id="NYJ73846.1"/>
    </source>
</evidence>
<dbReference type="PANTHER" id="PTHR10953">
    <property type="entry name" value="UBIQUITIN-ACTIVATING ENZYME E1"/>
    <property type="match status" value="1"/>
</dbReference>
<organism evidence="5 6">
    <name type="scientific">Allobranchiibius huperziae</name>
    <dbReference type="NCBI Taxonomy" id="1874116"/>
    <lineage>
        <taxon>Bacteria</taxon>
        <taxon>Bacillati</taxon>
        <taxon>Actinomycetota</taxon>
        <taxon>Actinomycetes</taxon>
        <taxon>Micrococcales</taxon>
        <taxon>Dermacoccaceae</taxon>
        <taxon>Allobranchiibius</taxon>
    </lineage>
</organism>
<dbReference type="RefSeq" id="WP_343048411.1">
    <property type="nucleotide sequence ID" value="NZ_JACCFW010000001.1"/>
</dbReference>
<keyword evidence="6" id="KW-1185">Reference proteome</keyword>
<dbReference type="InterPro" id="IPR036873">
    <property type="entry name" value="Rhodanese-like_dom_sf"/>
</dbReference>
<dbReference type="Gene3D" id="3.40.50.720">
    <property type="entry name" value="NAD(P)-binding Rossmann-like Domain"/>
    <property type="match status" value="1"/>
</dbReference>
<dbReference type="CDD" id="cd00158">
    <property type="entry name" value="RHOD"/>
    <property type="match status" value="1"/>
</dbReference>
<dbReference type="Pfam" id="PF00581">
    <property type="entry name" value="Rhodanese"/>
    <property type="match status" value="1"/>
</dbReference>
<dbReference type="Proteomes" id="UP000571817">
    <property type="component" value="Unassembled WGS sequence"/>
</dbReference>
<accession>A0A853D8R3</accession>
<protein>
    <submittedName>
        <fullName evidence="5">Adenylyltransferase/sulfurtransferase</fullName>
    </submittedName>
</protein>
<keyword evidence="1 5" id="KW-0808">Transferase</keyword>
<evidence type="ECO:0000256" key="2">
    <source>
        <dbReference type="ARBA" id="ARBA00022741"/>
    </source>
</evidence>
<keyword evidence="2" id="KW-0547">Nucleotide-binding</keyword>
<dbReference type="SMART" id="SM00450">
    <property type="entry name" value="RHOD"/>
    <property type="match status" value="1"/>
</dbReference>
<comment type="caution">
    <text evidence="5">The sequence shown here is derived from an EMBL/GenBank/DDBJ whole genome shotgun (WGS) entry which is preliminary data.</text>
</comment>